<evidence type="ECO:0000259" key="3">
    <source>
        <dbReference type="Pfam" id="PF07687"/>
    </source>
</evidence>
<keyword evidence="2" id="KW-0479">Metal-binding</keyword>
<dbReference type="PATRIC" id="fig|742823.3.peg.282"/>
<evidence type="ECO:0000313" key="4">
    <source>
        <dbReference type="EMBL" id="EKB32114.1"/>
    </source>
</evidence>
<dbReference type="NCBIfam" id="TIGR01891">
    <property type="entry name" value="amidohydrolases"/>
    <property type="match status" value="1"/>
</dbReference>
<dbReference type="Pfam" id="PF07687">
    <property type="entry name" value="M20_dimer"/>
    <property type="match status" value="1"/>
</dbReference>
<evidence type="ECO:0000256" key="1">
    <source>
        <dbReference type="ARBA" id="ARBA00022801"/>
    </source>
</evidence>
<feature type="domain" description="Peptidase M20 dimerisation" evidence="3">
    <location>
        <begin position="183"/>
        <end position="274"/>
    </location>
</feature>
<dbReference type="Gene3D" id="3.30.70.360">
    <property type="match status" value="1"/>
</dbReference>
<dbReference type="SUPFAM" id="SSF55031">
    <property type="entry name" value="Bacterial exopeptidase dimerisation domain"/>
    <property type="match status" value="1"/>
</dbReference>
<dbReference type="Pfam" id="PF01546">
    <property type="entry name" value="Peptidase_M20"/>
    <property type="match status" value="1"/>
</dbReference>
<dbReference type="Proteomes" id="UP000005835">
    <property type="component" value="Unassembled WGS sequence"/>
</dbReference>
<dbReference type="Gene3D" id="3.40.630.10">
    <property type="entry name" value="Zn peptidases"/>
    <property type="match status" value="1"/>
</dbReference>
<protein>
    <submittedName>
        <fullName evidence="4">Amidohydrolase</fullName>
    </submittedName>
</protein>
<sequence length="388" mass="40683">MDLASIVRSKADFLIGMRRRIHAHPELSGREFETAALVREELTKAGIEWRPCGLQTGTLAEIQAAKPGRTVLLRADMDALPVTETTGASFASCNPGVMHACGHDCHTAMLLTAALVLQETREEWGGVVRLAFQPAEESGEGALSMIAQGALEGVYACFAMHVWSDVPAGRIGLISGPCMAGTDRFEIDVKGVGGHAAQPEHCVDALVAGAAIVDGLQTLVSREVSPVDTAVVTIGTFNSGTRWNVIAGEARLTGTVRTLRPETAARMPEAVGRIAATIAASRRAEAVVRYEQKALPTVNDPAVTQVARGAALKVLGPDALYEIGPSMVGEDFCHFAAGAPGCMGLLGVRNEACGAVYGQHHSSYTVDENALSGGVAMYVQTAIDLAAR</sequence>
<dbReference type="PIRSF" id="PIRSF005962">
    <property type="entry name" value="Pept_M20D_amidohydro"/>
    <property type="match status" value="1"/>
</dbReference>
<dbReference type="InterPro" id="IPR036264">
    <property type="entry name" value="Bact_exopeptidase_dim_dom"/>
</dbReference>
<dbReference type="PANTHER" id="PTHR11014:SF63">
    <property type="entry name" value="METALLOPEPTIDASE, PUTATIVE (AFU_ORTHOLOGUE AFUA_6G09600)-RELATED"/>
    <property type="match status" value="1"/>
</dbReference>
<keyword evidence="2" id="KW-0464">Manganese</keyword>
<dbReference type="InterPro" id="IPR017439">
    <property type="entry name" value="Amidohydrolase"/>
</dbReference>
<reference evidence="4 5" key="1">
    <citation type="submission" date="2012-05" db="EMBL/GenBank/DDBJ databases">
        <title>The Genome Sequence of Sutterella wadsworthensis 2_1_59BFAA.</title>
        <authorList>
            <consortium name="The Broad Institute Genome Sequencing Platform"/>
            <person name="Earl A."/>
            <person name="Ward D."/>
            <person name="Feldgarden M."/>
            <person name="Gevers D."/>
            <person name="Daigneault M."/>
            <person name="Strauss J."/>
            <person name="Allen-Vercoe E."/>
            <person name="Walker B."/>
            <person name="Young S.K."/>
            <person name="Zeng Q."/>
            <person name="Gargeya S."/>
            <person name="Fitzgerald M."/>
            <person name="Haas B."/>
            <person name="Abouelleil A."/>
            <person name="Alvarado L."/>
            <person name="Arachchi H.M."/>
            <person name="Berlin A.M."/>
            <person name="Chapman S.B."/>
            <person name="Goldberg J."/>
            <person name="Griggs A."/>
            <person name="Gujja S."/>
            <person name="Hansen M."/>
            <person name="Howarth C."/>
            <person name="Imamovic A."/>
            <person name="Larimer J."/>
            <person name="McCowen C."/>
            <person name="Montmayeur A."/>
            <person name="Murphy C."/>
            <person name="Neiman D."/>
            <person name="Pearson M."/>
            <person name="Priest M."/>
            <person name="Roberts A."/>
            <person name="Saif S."/>
            <person name="Shea T."/>
            <person name="Sisk P."/>
            <person name="Sykes S."/>
            <person name="Wortman J."/>
            <person name="Nusbaum C."/>
            <person name="Birren B."/>
        </authorList>
    </citation>
    <scope>NUCLEOTIDE SEQUENCE [LARGE SCALE GENOMIC DNA]</scope>
    <source>
        <strain evidence="4 5">2_1_59BFAA</strain>
    </source>
</reference>
<feature type="binding site" evidence="2">
    <location>
        <position position="103"/>
    </location>
    <ligand>
        <name>Mn(2+)</name>
        <dbReference type="ChEBI" id="CHEBI:29035"/>
        <label>2</label>
    </ligand>
</feature>
<dbReference type="FunFam" id="3.30.70.360:FF:000001">
    <property type="entry name" value="N-acetyldiaminopimelate deacetylase"/>
    <property type="match status" value="1"/>
</dbReference>
<dbReference type="OrthoDB" id="8875216at2"/>
<keyword evidence="1 4" id="KW-0378">Hydrolase</keyword>
<feature type="binding site" evidence="2">
    <location>
        <position position="101"/>
    </location>
    <ligand>
        <name>Mn(2+)</name>
        <dbReference type="ChEBI" id="CHEBI:29035"/>
        <label>2</label>
    </ligand>
</feature>
<evidence type="ECO:0000256" key="2">
    <source>
        <dbReference type="PIRSR" id="PIRSR005962-1"/>
    </source>
</evidence>
<feature type="binding site" evidence="2">
    <location>
        <position position="161"/>
    </location>
    <ligand>
        <name>Mn(2+)</name>
        <dbReference type="ChEBI" id="CHEBI:29035"/>
        <label>2</label>
    </ligand>
</feature>
<feature type="binding site" evidence="2">
    <location>
        <position position="360"/>
    </location>
    <ligand>
        <name>Mn(2+)</name>
        <dbReference type="ChEBI" id="CHEBI:29035"/>
        <label>2</label>
    </ligand>
</feature>
<dbReference type="GO" id="GO:0050118">
    <property type="term" value="F:N-acetyldiaminopimelate deacetylase activity"/>
    <property type="evidence" value="ECO:0007669"/>
    <property type="project" value="UniProtKB-ARBA"/>
</dbReference>
<dbReference type="EMBL" id="ADMG01000008">
    <property type="protein sequence ID" value="EKB32114.1"/>
    <property type="molecule type" value="Genomic_DNA"/>
</dbReference>
<evidence type="ECO:0000313" key="5">
    <source>
        <dbReference type="Proteomes" id="UP000005835"/>
    </source>
</evidence>
<dbReference type="HOGENOM" id="CLU_023257_0_1_4"/>
<dbReference type="PANTHER" id="PTHR11014">
    <property type="entry name" value="PEPTIDASE M20 FAMILY MEMBER"/>
    <property type="match status" value="1"/>
</dbReference>
<comment type="cofactor">
    <cofactor evidence="2">
        <name>Mn(2+)</name>
        <dbReference type="ChEBI" id="CHEBI:29035"/>
    </cofactor>
    <text evidence="2">The Mn(2+) ion enhances activity.</text>
</comment>
<dbReference type="AlphaFoldDB" id="K1KK89"/>
<dbReference type="GO" id="GO:0046872">
    <property type="term" value="F:metal ion binding"/>
    <property type="evidence" value="ECO:0007669"/>
    <property type="project" value="UniProtKB-KW"/>
</dbReference>
<dbReference type="eggNOG" id="COG1473">
    <property type="taxonomic scope" value="Bacteria"/>
</dbReference>
<feature type="binding site" evidence="2">
    <location>
        <position position="137"/>
    </location>
    <ligand>
        <name>Mn(2+)</name>
        <dbReference type="ChEBI" id="CHEBI:29035"/>
        <label>2</label>
    </ligand>
</feature>
<dbReference type="InterPro" id="IPR002933">
    <property type="entry name" value="Peptidase_M20"/>
</dbReference>
<dbReference type="RefSeq" id="WP_005433398.1">
    <property type="nucleotide sequence ID" value="NZ_JH815513.1"/>
</dbReference>
<name>K1KK89_9BURK</name>
<dbReference type="InterPro" id="IPR011650">
    <property type="entry name" value="Peptidase_M20_dimer"/>
</dbReference>
<proteinExistence type="predicted"/>
<accession>K1KK89</accession>
<dbReference type="GO" id="GO:0019877">
    <property type="term" value="P:diaminopimelate biosynthetic process"/>
    <property type="evidence" value="ECO:0007669"/>
    <property type="project" value="UniProtKB-ARBA"/>
</dbReference>
<dbReference type="SUPFAM" id="SSF53187">
    <property type="entry name" value="Zn-dependent exopeptidases"/>
    <property type="match status" value="1"/>
</dbReference>
<gene>
    <name evidence="4" type="ORF">HMPREF9465_00290</name>
</gene>
<keyword evidence="5" id="KW-1185">Reference proteome</keyword>
<comment type="caution">
    <text evidence="4">The sequence shown here is derived from an EMBL/GenBank/DDBJ whole genome shotgun (WGS) entry which is preliminary data.</text>
</comment>
<organism evidence="4 5">
    <name type="scientific">Sutterella wadsworthensis 2_1_59BFAA</name>
    <dbReference type="NCBI Taxonomy" id="742823"/>
    <lineage>
        <taxon>Bacteria</taxon>
        <taxon>Pseudomonadati</taxon>
        <taxon>Pseudomonadota</taxon>
        <taxon>Betaproteobacteria</taxon>
        <taxon>Burkholderiales</taxon>
        <taxon>Sutterellaceae</taxon>
        <taxon>Sutterella</taxon>
    </lineage>
</organism>